<dbReference type="RefSeq" id="WP_102159892.1">
    <property type="nucleotide sequence ID" value="NZ_BAAAKH010000001.1"/>
</dbReference>
<name>A0A2N6PKA6_9MICO</name>
<organism evidence="3 4">
    <name type="scientific">Brevibacterium luteolum</name>
    <dbReference type="NCBI Taxonomy" id="199591"/>
    <lineage>
        <taxon>Bacteria</taxon>
        <taxon>Bacillati</taxon>
        <taxon>Actinomycetota</taxon>
        <taxon>Actinomycetes</taxon>
        <taxon>Micrococcales</taxon>
        <taxon>Brevibacteriaceae</taxon>
        <taxon>Brevibacterium</taxon>
    </lineage>
</organism>
<evidence type="ECO:0000313" key="4">
    <source>
        <dbReference type="Proteomes" id="UP000235703"/>
    </source>
</evidence>
<comment type="caution">
    <text evidence="3">The sequence shown here is derived from an EMBL/GenBank/DDBJ whole genome shotgun (WGS) entry which is preliminary data.</text>
</comment>
<feature type="compositionally biased region" description="Low complexity" evidence="1">
    <location>
        <begin position="11"/>
        <end position="21"/>
    </location>
</feature>
<dbReference type="EMBL" id="JABEMC010000003">
    <property type="protein sequence ID" value="NNG79016.1"/>
    <property type="molecule type" value="Genomic_DNA"/>
</dbReference>
<evidence type="ECO:0000313" key="3">
    <source>
        <dbReference type="EMBL" id="PMB99130.1"/>
    </source>
</evidence>
<reference evidence="3 4" key="1">
    <citation type="submission" date="2017-09" db="EMBL/GenBank/DDBJ databases">
        <title>Bacterial strain isolated from the female urinary microbiota.</title>
        <authorList>
            <person name="Thomas-White K."/>
            <person name="Kumar N."/>
            <person name="Forster S."/>
            <person name="Putonti C."/>
            <person name="Lawley T."/>
            <person name="Wolfe A.J."/>
        </authorList>
    </citation>
    <scope>NUCLEOTIDE SEQUENCE [LARGE SCALE GENOMIC DNA]</scope>
    <source>
        <strain evidence="3 4">UMB0680</strain>
    </source>
</reference>
<reference evidence="2 5" key="2">
    <citation type="submission" date="2020-05" db="EMBL/GenBank/DDBJ databases">
        <title>MicrobeNet Type strains.</title>
        <authorList>
            <person name="Nicholson A.C."/>
        </authorList>
    </citation>
    <scope>NUCLEOTIDE SEQUENCE [LARGE SCALE GENOMIC DNA]</scope>
    <source>
        <strain evidence="2 5">CCUG 46604</strain>
    </source>
</reference>
<dbReference type="Proteomes" id="UP000549517">
    <property type="component" value="Unassembled WGS sequence"/>
</dbReference>
<dbReference type="AlphaFoldDB" id="A0A2N6PKA6"/>
<protein>
    <submittedName>
        <fullName evidence="3">DUF3052 domain-containing protein</fullName>
    </submittedName>
</protein>
<keyword evidence="4" id="KW-1185">Reference proteome</keyword>
<sequence length="148" mass="16029">MSTTPSERTLAQDADADSSAANTLGLAPGKYVQEIGYDDDVDFDLRDEIEAVIGEEMADEDVDDVFDVVVMWWRSDDPDLIDGIVDAQTTLADGGIIWLLTPKAKRDGHIPPGDITNAAPTAGMHMTKTISAAPDWSGFRLEAKKNFS</sequence>
<dbReference type="InterPro" id="IPR021412">
    <property type="entry name" value="DUF3052"/>
</dbReference>
<evidence type="ECO:0000313" key="2">
    <source>
        <dbReference type="EMBL" id="NNG79016.1"/>
    </source>
</evidence>
<evidence type="ECO:0000256" key="1">
    <source>
        <dbReference type="SAM" id="MobiDB-lite"/>
    </source>
</evidence>
<proteinExistence type="predicted"/>
<dbReference type="EMBL" id="PNFZ01000001">
    <property type="protein sequence ID" value="PMB99130.1"/>
    <property type="molecule type" value="Genomic_DNA"/>
</dbReference>
<evidence type="ECO:0000313" key="5">
    <source>
        <dbReference type="Proteomes" id="UP000549517"/>
    </source>
</evidence>
<gene>
    <name evidence="3" type="ORF">CJ198_00895</name>
    <name evidence="2" type="ORF">HLA91_06460</name>
</gene>
<dbReference type="Pfam" id="PF11253">
    <property type="entry name" value="DUF3052"/>
    <property type="match status" value="1"/>
</dbReference>
<accession>A0A2N6PKA6</accession>
<feature type="region of interest" description="Disordered" evidence="1">
    <location>
        <begin position="1"/>
        <end position="22"/>
    </location>
</feature>
<dbReference type="Proteomes" id="UP000235703">
    <property type="component" value="Unassembled WGS sequence"/>
</dbReference>
<dbReference type="OrthoDB" id="5185945at2"/>